<reference evidence="2" key="1">
    <citation type="submission" date="2023-08" db="EMBL/GenBank/DDBJ databases">
        <title>Chromosome-level Genome Assembly of mud carp (Cirrhinus molitorella).</title>
        <authorList>
            <person name="Liu H."/>
        </authorList>
    </citation>
    <scope>NUCLEOTIDE SEQUENCE</scope>
    <source>
        <strain evidence="2">Prfri</strain>
        <tissue evidence="2">Muscle</tissue>
    </source>
</reference>
<protein>
    <submittedName>
        <fullName evidence="2">Uncharacterized protein</fullName>
    </submittedName>
</protein>
<gene>
    <name evidence="2" type="ORF">Q8A67_024214</name>
</gene>
<name>A0AA88TA94_9TELE</name>
<feature type="compositionally biased region" description="Polar residues" evidence="1">
    <location>
        <begin position="1"/>
        <end position="19"/>
    </location>
</feature>
<sequence length="98" mass="11093">MPSNFQEPTIQLDAEQQNWERNKRRKASCLNPWGRGGFKKQLQKEMVLQNSQTDSAASSLLSLSVLKWQPIVVKSDCFSPAHFPPHVALFLEDLAGCH</sequence>
<keyword evidence="3" id="KW-1185">Reference proteome</keyword>
<evidence type="ECO:0000313" key="2">
    <source>
        <dbReference type="EMBL" id="KAK2869822.1"/>
    </source>
</evidence>
<dbReference type="AlphaFoldDB" id="A0AA88TA94"/>
<evidence type="ECO:0000256" key="1">
    <source>
        <dbReference type="SAM" id="MobiDB-lite"/>
    </source>
</evidence>
<dbReference type="EMBL" id="JAUYZG010000024">
    <property type="protein sequence ID" value="KAK2869822.1"/>
    <property type="molecule type" value="Genomic_DNA"/>
</dbReference>
<organism evidence="2 3">
    <name type="scientific">Cirrhinus molitorella</name>
    <name type="common">mud carp</name>
    <dbReference type="NCBI Taxonomy" id="172907"/>
    <lineage>
        <taxon>Eukaryota</taxon>
        <taxon>Metazoa</taxon>
        <taxon>Chordata</taxon>
        <taxon>Craniata</taxon>
        <taxon>Vertebrata</taxon>
        <taxon>Euteleostomi</taxon>
        <taxon>Actinopterygii</taxon>
        <taxon>Neopterygii</taxon>
        <taxon>Teleostei</taxon>
        <taxon>Ostariophysi</taxon>
        <taxon>Cypriniformes</taxon>
        <taxon>Cyprinidae</taxon>
        <taxon>Labeoninae</taxon>
        <taxon>Labeonini</taxon>
        <taxon>Cirrhinus</taxon>
    </lineage>
</organism>
<proteinExistence type="predicted"/>
<comment type="caution">
    <text evidence="2">The sequence shown here is derived from an EMBL/GenBank/DDBJ whole genome shotgun (WGS) entry which is preliminary data.</text>
</comment>
<evidence type="ECO:0000313" key="3">
    <source>
        <dbReference type="Proteomes" id="UP001187343"/>
    </source>
</evidence>
<feature type="region of interest" description="Disordered" evidence="1">
    <location>
        <begin position="1"/>
        <end position="25"/>
    </location>
</feature>
<accession>A0AA88TA94</accession>
<dbReference type="Proteomes" id="UP001187343">
    <property type="component" value="Unassembled WGS sequence"/>
</dbReference>